<proteinExistence type="predicted"/>
<dbReference type="Gene3D" id="1.25.40.10">
    <property type="entry name" value="Tetratricopeptide repeat domain"/>
    <property type="match status" value="1"/>
</dbReference>
<gene>
    <name evidence="1" type="ordered locus">LILAB_27960</name>
</gene>
<dbReference type="SUPFAM" id="SSF48452">
    <property type="entry name" value="TPR-like"/>
    <property type="match status" value="1"/>
</dbReference>
<dbReference type="Proteomes" id="UP000000488">
    <property type="component" value="Chromosome"/>
</dbReference>
<organism evidence="1 2">
    <name type="scientific">Myxococcus fulvus (strain ATCC BAA-855 / HW-1)</name>
    <dbReference type="NCBI Taxonomy" id="483219"/>
    <lineage>
        <taxon>Bacteria</taxon>
        <taxon>Pseudomonadati</taxon>
        <taxon>Myxococcota</taxon>
        <taxon>Myxococcia</taxon>
        <taxon>Myxococcales</taxon>
        <taxon>Cystobacterineae</taxon>
        <taxon>Myxococcaceae</taxon>
        <taxon>Myxococcus</taxon>
    </lineage>
</organism>
<dbReference type="InterPro" id="IPR019734">
    <property type="entry name" value="TPR_rpt"/>
</dbReference>
<dbReference type="KEGG" id="mfu:LILAB_27960"/>
<evidence type="ECO:0000313" key="2">
    <source>
        <dbReference type="Proteomes" id="UP000000488"/>
    </source>
</evidence>
<reference evidence="1 2" key="1">
    <citation type="journal article" date="2011" name="J. Bacteriol.">
        <title>Genome sequence of the halotolerant marine bacterium Myxococcus fulvus HW-1.</title>
        <authorList>
            <person name="Li Z.F."/>
            <person name="Li X."/>
            <person name="Liu H."/>
            <person name="Liu X."/>
            <person name="Han K."/>
            <person name="Wu Z.H."/>
            <person name="Hu W."/>
            <person name="Li F.F."/>
            <person name="Li Y.Z."/>
        </authorList>
    </citation>
    <scope>NUCLEOTIDE SEQUENCE [LARGE SCALE GENOMIC DNA]</scope>
    <source>
        <strain evidence="2">ATCC BAA-855 / HW-1</strain>
    </source>
</reference>
<accession>F8CHH8</accession>
<sequence length="1464" mass="156820">MALPALHHARRPAFAATWPSELLDIITARLADEVHADDLRVIVLAPTQDRLRVGVWLGTEWDRYPDVTGSSAAAGFVSLTPWLDELDALSRGERTLPPPAEWTPLAPLYFHDAARNASFLAWWLELHRALVATAIELGTRLLAERFTQPVGVFVSMSGAEAQLVSFCHPRGAPLWPLREHRKEHGYGSAYPSASLEGDTLVLFYPEGEGEDGGPPSIRGWSRAQVVRAGVDRKALHVTARFEGEDFDVRFSAGHTHPRFGGPPPAAIITALVGFFRAGEGLEAGDLPPPPSGAAEVAATLATLPTVEDQRRYATGLARAVGFERLSGLLAGPEVAAPTRAALCRALASDALDAGQWAAALALVEQLPEADRPSWMEARALTALGRWEDVLRVASHDALPERALALGGLGRIEEALPLVDKADAESEALAVLALLRQAHAPAQAAATLRAALAEGVREHLLVHVEASPELGPLLRAHRAVEAAVRASRAACERLTPSPFPLEPARVLAVEPATRALIAPLEDEDAASARAYLLAFVERPDGSWWGADKEGTLREYRADGGPKTLATFSPRIDELVAVASGVVAAVGSTLVLLDAAGQARATLQRPLAGDGPMAAQGALLACASGEAIGLYRATGDTLQWLAPLAMPGSSRIGELGFTGPGRLLVRAGRHLALFDVSEPTRPVPLRRWVDDVDFELVSTREGAAALTREEWIWLVEVGEALRGTHKLHLGPSPRAATSDAAPWAFSSRGRVVEVAGEAAREVFLVGEDASRLGPRALTLRGRQGVAVTRDTVLSLSSVEIDAAPFAAYVEALLPRVREWLFGHLEAWVRDGVRVPSGEGRAPLGGLVLTWMTGLWAGVRGQPACSVVSLGYDNAEGLPLGGVAPPPPALRAPGASLAEERQTQALEAAREQRATYEQLRVCRALLREAAAAFAHRSPARTFLLALDTEDGLEVLDVLPGGGAAPRLRAADAPRAGRTLRELLSAAEAGMSMPNLVARARRDAAVRADVLSLLEREGHEAAGRLSLELLDVDLEGCARAWLAVAARDVHQGLPGLLALARRGHAEARARLLGLVDARDTRLALQARVEVGRADEDATVPLLEQHLASPGEGDAVLARALAVVGDARLTRLRAALLSARAQRGADADWLLLPLVRGGWAPDEETLKAGNAARHGESEFIASVFRDDVPEGAASAVRRWTAQRIASAVATAGPLWPQEVPLERHRTGWQRFFTLAWPYWESRGLLPRLYEALAGCEGAADAELAYQLLFQGLLRGDPRCAALGRALARNTAHAGRHAEMTRLATLSRLQFGWSLVKARRLTEARQVADAALADAPQDGQVRFFDARVAWLERDDPTAALDRIDQALRIARDAVGRARLLNLYGAALDVLGRHAEALDWFHKAFTANESAVDSHTGKSGDPGMSHAILSNIAEMHWKLGQREEARRHAEQAARRGSTTEVVMEILAETRA</sequence>
<dbReference type="InterPro" id="IPR011990">
    <property type="entry name" value="TPR-like_helical_dom_sf"/>
</dbReference>
<name>F8CHH8_MYXFH</name>
<dbReference type="STRING" id="483219.LILAB_27960"/>
<evidence type="ECO:0000313" key="1">
    <source>
        <dbReference type="EMBL" id="AEI67479.1"/>
    </source>
</evidence>
<dbReference type="SMART" id="SM00028">
    <property type="entry name" value="TPR"/>
    <property type="match status" value="2"/>
</dbReference>
<dbReference type="EMBL" id="CP002830">
    <property type="protein sequence ID" value="AEI67479.1"/>
    <property type="molecule type" value="Genomic_DNA"/>
</dbReference>
<dbReference type="HOGENOM" id="CLU_250454_0_0_7"/>
<protein>
    <submittedName>
        <fullName evidence="1">Uncharacterized protein</fullName>
    </submittedName>
</protein>